<name>A0A5C8P3X3_9BURK</name>
<dbReference type="GO" id="GO:0016740">
    <property type="term" value="F:transferase activity"/>
    <property type="evidence" value="ECO:0007669"/>
    <property type="project" value="UniProtKB-KW"/>
</dbReference>
<accession>A0A5C8P3X3</accession>
<dbReference type="AlphaFoldDB" id="A0A5C8P3X3"/>
<dbReference type="InterPro" id="IPR011763">
    <property type="entry name" value="COA_CT_C"/>
</dbReference>
<evidence type="ECO:0000259" key="2">
    <source>
        <dbReference type="PROSITE" id="PS50989"/>
    </source>
</evidence>
<evidence type="ECO:0000313" key="3">
    <source>
        <dbReference type="EMBL" id="TXL68210.1"/>
    </source>
</evidence>
<dbReference type="PROSITE" id="PS50989">
    <property type="entry name" value="COA_CT_CTER"/>
    <property type="match status" value="1"/>
</dbReference>
<proteinExistence type="predicted"/>
<keyword evidence="3" id="KW-0808">Transferase</keyword>
<feature type="domain" description="CoA carboxyltransferase N-terminal" evidence="1">
    <location>
        <begin position="8"/>
        <end position="260"/>
    </location>
</feature>
<dbReference type="RefSeq" id="WP_147702351.1">
    <property type="nucleotide sequence ID" value="NZ_VDUY01000001.1"/>
</dbReference>
<dbReference type="OrthoDB" id="9803706at2"/>
<dbReference type="Pfam" id="PF01039">
    <property type="entry name" value="Carboxyl_trans"/>
    <property type="match status" value="1"/>
</dbReference>
<evidence type="ECO:0000259" key="1">
    <source>
        <dbReference type="PROSITE" id="PS50980"/>
    </source>
</evidence>
<dbReference type="PROSITE" id="PS50980">
    <property type="entry name" value="COA_CT_NTER"/>
    <property type="match status" value="1"/>
</dbReference>
<dbReference type="InterPro" id="IPR011762">
    <property type="entry name" value="COA_CT_N"/>
</dbReference>
<dbReference type="PANTHER" id="PTHR43842">
    <property type="entry name" value="PROPIONYL-COA CARBOXYLASE BETA CHAIN"/>
    <property type="match status" value="1"/>
</dbReference>
<evidence type="ECO:0000313" key="4">
    <source>
        <dbReference type="Proteomes" id="UP000321548"/>
    </source>
</evidence>
<dbReference type="InterPro" id="IPR034733">
    <property type="entry name" value="AcCoA_carboxyl_beta"/>
</dbReference>
<organism evidence="3 4">
    <name type="scientific">Zeimonas arvi</name>
    <dbReference type="NCBI Taxonomy" id="2498847"/>
    <lineage>
        <taxon>Bacteria</taxon>
        <taxon>Pseudomonadati</taxon>
        <taxon>Pseudomonadota</taxon>
        <taxon>Betaproteobacteria</taxon>
        <taxon>Burkholderiales</taxon>
        <taxon>Burkholderiaceae</taxon>
        <taxon>Zeimonas</taxon>
    </lineage>
</organism>
<comment type="caution">
    <text evidence="3">The sequence shown here is derived from an EMBL/GenBank/DDBJ whole genome shotgun (WGS) entry which is preliminary data.</text>
</comment>
<dbReference type="EMBL" id="VDUY01000001">
    <property type="protein sequence ID" value="TXL68210.1"/>
    <property type="molecule type" value="Genomic_DNA"/>
</dbReference>
<dbReference type="InterPro" id="IPR051047">
    <property type="entry name" value="AccD/PCCB"/>
</dbReference>
<feature type="domain" description="CoA carboxyltransferase C-terminal" evidence="2">
    <location>
        <begin position="268"/>
        <end position="513"/>
    </location>
</feature>
<dbReference type="Proteomes" id="UP000321548">
    <property type="component" value="Unassembled WGS sequence"/>
</dbReference>
<reference evidence="3 4" key="1">
    <citation type="submission" date="2019-06" db="EMBL/GenBank/DDBJ databases">
        <title>Quisquiliibacterium sp. nov., isolated from a maize field.</title>
        <authorList>
            <person name="Lin S.-Y."/>
            <person name="Tsai C.-F."/>
            <person name="Young C.-C."/>
        </authorList>
    </citation>
    <scope>NUCLEOTIDE SEQUENCE [LARGE SCALE GENOMIC DNA]</scope>
    <source>
        <strain evidence="3 4">CC-CFT501</strain>
    </source>
</reference>
<dbReference type="Gene3D" id="3.90.226.10">
    <property type="entry name" value="2-enoyl-CoA Hydratase, Chain A, domain 1"/>
    <property type="match status" value="2"/>
</dbReference>
<dbReference type="InterPro" id="IPR029045">
    <property type="entry name" value="ClpP/crotonase-like_dom_sf"/>
</dbReference>
<keyword evidence="4" id="KW-1185">Reference proteome</keyword>
<gene>
    <name evidence="3" type="ORF">FHP08_00475</name>
</gene>
<dbReference type="GO" id="GO:0004658">
    <property type="term" value="F:propionyl-CoA carboxylase activity"/>
    <property type="evidence" value="ECO:0007669"/>
    <property type="project" value="TreeGrafter"/>
</dbReference>
<protein>
    <submittedName>
        <fullName evidence="3">Methylmalonyl-CoA carboxyltransferase</fullName>
    </submittedName>
</protein>
<sequence>MSAATPTFDQLELEFQERAARARAMGGPAKLAARRATGLLNARERIDRLADPDSFTEFGLFAQSAREADRERTPADGKISGLVRIDGRPAAVVSNDFTVMGASSASTNSRKVGHVKDIATRRGLPIVFIGESTGARMPDVMGARGIGAGDRPTQYRRMRETPWASAVLGHCYGSSSWYAALSDFVVMRKGAVMAVSSVKLTSMAISEAMEPEDLGGWRMHTDVTGMVDLAVDTDEQAIDAVRRFLSYLPSHHREAPPLGPSGPELRPDIDKVRQLLPLERTRVYDMRKILDCIVDRGSLFEMKARYAKNIVTALARIDGRVVGIVANNPLHKGGAIDVDACEKATSFMVLCDSFNIPLVFFVDQPGFLIGIEGERRGAIGRVMNWMNAISLVTVPKFSVIVRKTYGQAVLNMGGGGNADVVLMWPSAEINFMDPRHAVTIVHGVKRDDDPERYDALLDEMAKETSAYEMASPYNGHIVVMPERTRDTLAELLDSAGLRMAGGVGEHLMRTWPTSY</sequence>
<dbReference type="PANTHER" id="PTHR43842:SF2">
    <property type="entry name" value="PROPIONYL-COA CARBOXYLASE BETA CHAIN, MITOCHONDRIAL"/>
    <property type="match status" value="1"/>
</dbReference>
<dbReference type="SUPFAM" id="SSF52096">
    <property type="entry name" value="ClpP/crotonase"/>
    <property type="match status" value="2"/>
</dbReference>